<dbReference type="PANTHER" id="PTHR11584:SF369">
    <property type="entry name" value="MITOGEN-ACTIVATED PROTEIN KINASE KINASE KINASE 19-RELATED"/>
    <property type="match status" value="1"/>
</dbReference>
<dbReference type="PROSITE" id="PS50011">
    <property type="entry name" value="PROTEIN_KINASE_DOM"/>
    <property type="match status" value="1"/>
</dbReference>
<dbReference type="Gene3D" id="1.10.510.10">
    <property type="entry name" value="Transferase(Phosphotransferase) domain 1"/>
    <property type="match status" value="1"/>
</dbReference>
<keyword evidence="8" id="KW-1185">Reference proteome</keyword>
<keyword evidence="3" id="KW-0547">Nucleotide-binding</keyword>
<sequence length="290" mass="33301">MEENYNTKAQTPVTGKGNVLKHFVFCLLRNYFVWLIQDESTMDHLLACYLGMKAVSQSRSMKELLVKSLKTEVNVLSSLKHERIVKFFRMEEEQETAILLLEYMEGGSLMDWLKQGEPLQEPWVKKFTRQLLSAVNFLHTNGIKHVIHKDIKGANILLDKPRTNIKLADFGISTIMEQLRTATGQLTSNNEASFYWTSPELLGEETFGRNTDIWSVGCTVIEMLTTKPPLFFENLTLDQKRFRIVHCQVDPPENCSPGASEFLQRCLRPRSERPSAAELLTDPFVVDQQQ</sequence>
<evidence type="ECO:0000313" key="7">
    <source>
        <dbReference type="EMBL" id="CAH3169393.1"/>
    </source>
</evidence>
<keyword evidence="4" id="KW-0418">Kinase</keyword>
<evidence type="ECO:0000256" key="3">
    <source>
        <dbReference type="ARBA" id="ARBA00022741"/>
    </source>
</evidence>
<organism evidence="7 8">
    <name type="scientific">Porites evermanni</name>
    <dbReference type="NCBI Taxonomy" id="104178"/>
    <lineage>
        <taxon>Eukaryota</taxon>
        <taxon>Metazoa</taxon>
        <taxon>Cnidaria</taxon>
        <taxon>Anthozoa</taxon>
        <taxon>Hexacorallia</taxon>
        <taxon>Scleractinia</taxon>
        <taxon>Fungiina</taxon>
        <taxon>Poritidae</taxon>
        <taxon>Porites</taxon>
    </lineage>
</organism>
<dbReference type="SUPFAM" id="SSF56112">
    <property type="entry name" value="Protein kinase-like (PK-like)"/>
    <property type="match status" value="1"/>
</dbReference>
<comment type="caution">
    <text evidence="7">The sequence shown here is derived from an EMBL/GenBank/DDBJ whole genome shotgun (WGS) entry which is preliminary data.</text>
</comment>
<dbReference type="InterPro" id="IPR011009">
    <property type="entry name" value="Kinase-like_dom_sf"/>
</dbReference>
<dbReference type="Proteomes" id="UP001159427">
    <property type="component" value="Unassembled WGS sequence"/>
</dbReference>
<dbReference type="InterPro" id="IPR008271">
    <property type="entry name" value="Ser/Thr_kinase_AS"/>
</dbReference>
<evidence type="ECO:0000256" key="4">
    <source>
        <dbReference type="ARBA" id="ARBA00022777"/>
    </source>
</evidence>
<keyword evidence="5" id="KW-0067">ATP-binding</keyword>
<keyword evidence="1" id="KW-0723">Serine/threonine-protein kinase</keyword>
<evidence type="ECO:0000259" key="6">
    <source>
        <dbReference type="PROSITE" id="PS50011"/>
    </source>
</evidence>
<evidence type="ECO:0000256" key="1">
    <source>
        <dbReference type="ARBA" id="ARBA00022527"/>
    </source>
</evidence>
<reference evidence="7 8" key="1">
    <citation type="submission" date="2022-05" db="EMBL/GenBank/DDBJ databases">
        <authorList>
            <consortium name="Genoscope - CEA"/>
            <person name="William W."/>
        </authorList>
    </citation>
    <scope>NUCLEOTIDE SEQUENCE [LARGE SCALE GENOMIC DNA]</scope>
</reference>
<accession>A0ABN8QTS5</accession>
<name>A0ABN8QTS5_9CNID</name>
<keyword evidence="2" id="KW-0808">Transferase</keyword>
<dbReference type="SMART" id="SM00220">
    <property type="entry name" value="S_TKc"/>
    <property type="match status" value="1"/>
</dbReference>
<protein>
    <recommendedName>
        <fullName evidence="6">Protein kinase domain-containing protein</fullName>
    </recommendedName>
</protein>
<gene>
    <name evidence="7" type="ORF">PEVE_00006869</name>
</gene>
<dbReference type="Pfam" id="PF00069">
    <property type="entry name" value="Pkinase"/>
    <property type="match status" value="1"/>
</dbReference>
<dbReference type="PANTHER" id="PTHR11584">
    <property type="entry name" value="SERINE/THREONINE PROTEIN KINASE"/>
    <property type="match status" value="1"/>
</dbReference>
<evidence type="ECO:0000256" key="5">
    <source>
        <dbReference type="ARBA" id="ARBA00022840"/>
    </source>
</evidence>
<evidence type="ECO:0000256" key="2">
    <source>
        <dbReference type="ARBA" id="ARBA00022679"/>
    </source>
</evidence>
<evidence type="ECO:0000313" key="8">
    <source>
        <dbReference type="Proteomes" id="UP001159427"/>
    </source>
</evidence>
<feature type="domain" description="Protein kinase" evidence="6">
    <location>
        <begin position="8"/>
        <end position="285"/>
    </location>
</feature>
<dbReference type="EMBL" id="CALNXI010001451">
    <property type="protein sequence ID" value="CAH3169393.1"/>
    <property type="molecule type" value="Genomic_DNA"/>
</dbReference>
<dbReference type="InterPro" id="IPR000719">
    <property type="entry name" value="Prot_kinase_dom"/>
</dbReference>
<dbReference type="PROSITE" id="PS00108">
    <property type="entry name" value="PROTEIN_KINASE_ST"/>
    <property type="match status" value="1"/>
</dbReference>
<proteinExistence type="predicted"/>